<organism evidence="2 3">
    <name type="scientific">Acidianus infernus</name>
    <dbReference type="NCBI Taxonomy" id="12915"/>
    <lineage>
        <taxon>Archaea</taxon>
        <taxon>Thermoproteota</taxon>
        <taxon>Thermoprotei</taxon>
        <taxon>Sulfolobales</taxon>
        <taxon>Sulfolobaceae</taxon>
        <taxon>Acidianus</taxon>
    </lineage>
</organism>
<feature type="transmembrane region" description="Helical" evidence="1">
    <location>
        <begin position="303"/>
        <end position="321"/>
    </location>
</feature>
<keyword evidence="3" id="KW-1185">Reference proteome</keyword>
<keyword evidence="1" id="KW-0472">Membrane</keyword>
<evidence type="ECO:0000313" key="2">
    <source>
        <dbReference type="EMBL" id="MUM65067.1"/>
    </source>
</evidence>
<dbReference type="EMBL" id="WFIY01000004">
    <property type="protein sequence ID" value="MUM65067.1"/>
    <property type="molecule type" value="Genomic_DNA"/>
</dbReference>
<proteinExistence type="predicted"/>
<keyword evidence="1" id="KW-0812">Transmembrane</keyword>
<dbReference type="AlphaFoldDB" id="A0A6A9QPE4"/>
<gene>
    <name evidence="2" type="ORF">D1867_07410</name>
</gene>
<accession>A0A6A9QPE4</accession>
<feature type="transmembrane region" description="Helical" evidence="1">
    <location>
        <begin position="199"/>
        <end position="217"/>
    </location>
</feature>
<name>A0A6A9QPE4_ACIIN</name>
<feature type="transmembrane region" description="Helical" evidence="1">
    <location>
        <begin position="128"/>
        <end position="150"/>
    </location>
</feature>
<feature type="transmembrane region" description="Helical" evidence="1">
    <location>
        <begin position="88"/>
        <end position="108"/>
    </location>
</feature>
<dbReference type="Proteomes" id="UP000440125">
    <property type="component" value="Unassembled WGS sequence"/>
</dbReference>
<comment type="caution">
    <text evidence="2">The sequence shown here is derived from an EMBL/GenBank/DDBJ whole genome shotgun (WGS) entry which is preliminary data.</text>
</comment>
<feature type="transmembrane region" description="Helical" evidence="1">
    <location>
        <begin position="6"/>
        <end position="26"/>
    </location>
</feature>
<feature type="transmembrane region" description="Helical" evidence="1">
    <location>
        <begin position="226"/>
        <end position="244"/>
    </location>
</feature>
<keyword evidence="1" id="KW-1133">Transmembrane helix</keyword>
<evidence type="ECO:0000256" key="1">
    <source>
        <dbReference type="SAM" id="Phobius"/>
    </source>
</evidence>
<feature type="transmembrane region" description="Helical" evidence="1">
    <location>
        <begin position="35"/>
        <end position="53"/>
    </location>
</feature>
<feature type="transmembrane region" description="Helical" evidence="1">
    <location>
        <begin position="59"/>
        <end position="76"/>
    </location>
</feature>
<feature type="transmembrane region" description="Helical" evidence="1">
    <location>
        <begin position="250"/>
        <end position="269"/>
    </location>
</feature>
<sequence length="323" mass="36380">MFYPSPLILTYIAYVITMTLALSWAFDESIRGNNLGSITMVISYISTSVYLIVFSLNNLGIVLSIVVILIVIPITLRNLGFNRSYNVLLLLINEIIMSLVYYVILRGFNNAVLALSFYGTDIPVSSLSPVNVILALIELSNSFMFFLMILPEVLYFSIRHKHYYPLLLSILALSGPNIASEMTHSILPLPYDPIKEASVLITLLSIILSVYFSYNVVKGRMNLNSYLIFIVANIILSLSSLYYSISLNEIPYGIATLITIYIALSDIKFNLRIPTTIWLLLAIPQALWGLSIALWYNLLQFELLLGIGLSIFYIISVRLITKF</sequence>
<reference evidence="2 3" key="1">
    <citation type="submission" date="2019-10" db="EMBL/GenBank/DDBJ databases">
        <title>Genome Sequences from Six Type Strain Members of the Archaeal Family Sulfolobaceae: Acidianus ambivalens, Acidianus infernus, Metallosphaera prunae, Stygiolobus azoricus, Sulfolobus metallicus, and Sulfurisphaera ohwakuensis.</title>
        <authorList>
            <person name="Counts J.A."/>
            <person name="Kelly R.M."/>
        </authorList>
    </citation>
    <scope>NUCLEOTIDE SEQUENCE [LARGE SCALE GENOMIC DNA]</scope>
    <source>
        <strain evidence="2 3">DSM 3191</strain>
    </source>
</reference>
<feature type="transmembrane region" description="Helical" evidence="1">
    <location>
        <begin position="276"/>
        <end position="297"/>
    </location>
</feature>
<feature type="transmembrane region" description="Helical" evidence="1">
    <location>
        <begin position="162"/>
        <end position="179"/>
    </location>
</feature>
<protein>
    <submittedName>
        <fullName evidence="2">Uncharacterized protein</fullName>
    </submittedName>
</protein>
<evidence type="ECO:0000313" key="3">
    <source>
        <dbReference type="Proteomes" id="UP000440125"/>
    </source>
</evidence>